<organism evidence="2 3">
    <name type="scientific">Yoonia vestfoldensis SKA53</name>
    <dbReference type="NCBI Taxonomy" id="314232"/>
    <lineage>
        <taxon>Bacteria</taxon>
        <taxon>Pseudomonadati</taxon>
        <taxon>Pseudomonadota</taxon>
        <taxon>Alphaproteobacteria</taxon>
        <taxon>Rhodobacterales</taxon>
        <taxon>Paracoccaceae</taxon>
        <taxon>Yoonia</taxon>
    </lineage>
</organism>
<dbReference type="OrthoDB" id="7871100at2"/>
<evidence type="ECO:0000313" key="3">
    <source>
        <dbReference type="Proteomes" id="UP000004507"/>
    </source>
</evidence>
<sequence>MSDVLELGHRITVALDRIRRGMEAQDKADAAESSLFDALRAEQAQTGALRDQIQQLQAALETQDAQAAQAALDAQIADQAALHAKDAQVAALTVRLETQAAQLQTMDAHLQGLRAATQQLRDLNGQLRQALTVGLAPGMIDTALAAEIDALQALRATDAAEIDMILAELKPLIEDAAHAAG</sequence>
<gene>
    <name evidence="2" type="ORF">SKA53_02896</name>
</gene>
<dbReference type="HOGENOM" id="CLU_125464_0_0_5"/>
<comment type="caution">
    <text evidence="2">The sequence shown here is derived from an EMBL/GenBank/DDBJ whole genome shotgun (WGS) entry which is preliminary data.</text>
</comment>
<reference evidence="2 3" key="1">
    <citation type="submission" date="2006-01" db="EMBL/GenBank/DDBJ databases">
        <authorList>
            <person name="Hagstrom A."/>
            <person name="Ferriera S."/>
            <person name="Johnson J."/>
            <person name="Kravitz S."/>
            <person name="Halpern A."/>
            <person name="Remington K."/>
            <person name="Beeson K."/>
            <person name="Tran B."/>
            <person name="Rogers Y.-H."/>
            <person name="Friedman R."/>
            <person name="Venter J.C."/>
        </authorList>
    </citation>
    <scope>NUCLEOTIDE SEQUENCE [LARGE SCALE GENOMIC DNA]</scope>
    <source>
        <strain evidence="2 3">SKA53</strain>
    </source>
</reference>
<accession>A3V4A2</accession>
<proteinExistence type="predicted"/>
<dbReference type="EMBL" id="AAMS01000003">
    <property type="protein sequence ID" value="EAQ07309.1"/>
    <property type="molecule type" value="Genomic_DNA"/>
</dbReference>
<dbReference type="STRING" id="314232.SKA53_02896"/>
<protein>
    <submittedName>
        <fullName evidence="2">Uncharacterized protein</fullName>
    </submittedName>
</protein>
<dbReference type="RefSeq" id="WP_007204539.1">
    <property type="nucleotide sequence ID" value="NZ_CH672414.1"/>
</dbReference>
<evidence type="ECO:0000313" key="2">
    <source>
        <dbReference type="EMBL" id="EAQ07309.1"/>
    </source>
</evidence>
<keyword evidence="3" id="KW-1185">Reference proteome</keyword>
<keyword evidence="1" id="KW-0175">Coiled coil</keyword>
<dbReference type="AlphaFoldDB" id="A3V4A2"/>
<feature type="coiled-coil region" evidence="1">
    <location>
        <begin position="39"/>
        <end position="73"/>
    </location>
</feature>
<name>A3V4A2_9RHOB</name>
<evidence type="ECO:0000256" key="1">
    <source>
        <dbReference type="SAM" id="Coils"/>
    </source>
</evidence>
<dbReference type="Proteomes" id="UP000004507">
    <property type="component" value="Unassembled WGS sequence"/>
</dbReference>
<dbReference type="eggNOG" id="COG1196">
    <property type="taxonomic scope" value="Bacteria"/>
</dbReference>